<feature type="transmembrane region" description="Helical" evidence="1">
    <location>
        <begin position="72"/>
        <end position="92"/>
    </location>
</feature>
<organism evidence="2 3">
    <name type="scientific">Dyella flava</name>
    <dbReference type="NCBI Taxonomy" id="1920170"/>
    <lineage>
        <taxon>Bacteria</taxon>
        <taxon>Pseudomonadati</taxon>
        <taxon>Pseudomonadota</taxon>
        <taxon>Gammaproteobacteria</taxon>
        <taxon>Lysobacterales</taxon>
        <taxon>Rhodanobacteraceae</taxon>
        <taxon>Dyella</taxon>
    </lineage>
</organism>
<keyword evidence="1" id="KW-0472">Membrane</keyword>
<reference evidence="2" key="1">
    <citation type="submission" date="2020-10" db="EMBL/GenBank/DDBJ databases">
        <title>Phylogeny of dyella-like bacteria.</title>
        <authorList>
            <person name="Fu J."/>
        </authorList>
    </citation>
    <scope>NUCLEOTIDE SEQUENCE</scope>
    <source>
        <strain evidence="2">DHOC52</strain>
    </source>
</reference>
<dbReference type="Proteomes" id="UP001430149">
    <property type="component" value="Unassembled WGS sequence"/>
</dbReference>
<evidence type="ECO:0000256" key="1">
    <source>
        <dbReference type="SAM" id="Phobius"/>
    </source>
</evidence>
<proteinExistence type="predicted"/>
<evidence type="ECO:0000313" key="2">
    <source>
        <dbReference type="EMBL" id="MBM7124687.1"/>
    </source>
</evidence>
<accession>A0ABS2K0B3</accession>
<dbReference type="EMBL" id="JADIKE010000028">
    <property type="protein sequence ID" value="MBM7124687.1"/>
    <property type="molecule type" value="Genomic_DNA"/>
</dbReference>
<sequence length="98" mass="10620">MAVVGYVLAGLFTALWLTGAVALIWAMVFAIRMTFQFKQAGLAYSRATLWNPMNAVFRPDLLSEEGQKSRRFAIAGFVVFLAACACIGGLALTAKLWG</sequence>
<keyword evidence="3" id="KW-1185">Reference proteome</keyword>
<comment type="caution">
    <text evidence="2">The sequence shown here is derived from an EMBL/GenBank/DDBJ whole genome shotgun (WGS) entry which is preliminary data.</text>
</comment>
<name>A0ABS2K0B3_9GAMM</name>
<keyword evidence="1" id="KW-0812">Transmembrane</keyword>
<protein>
    <submittedName>
        <fullName evidence="2">Uncharacterized protein</fullName>
    </submittedName>
</protein>
<evidence type="ECO:0000313" key="3">
    <source>
        <dbReference type="Proteomes" id="UP001430149"/>
    </source>
</evidence>
<keyword evidence="1" id="KW-1133">Transmembrane helix</keyword>
<dbReference type="RefSeq" id="WP_204680210.1">
    <property type="nucleotide sequence ID" value="NZ_BSNR01000003.1"/>
</dbReference>
<gene>
    <name evidence="2" type="ORF">ISP19_04790</name>
</gene>
<feature type="transmembrane region" description="Helical" evidence="1">
    <location>
        <begin position="6"/>
        <end position="31"/>
    </location>
</feature>